<keyword evidence="5" id="KW-1185">Reference proteome</keyword>
<evidence type="ECO:0000313" key="5">
    <source>
        <dbReference type="Proteomes" id="UP000541636"/>
    </source>
</evidence>
<dbReference type="AlphaFoldDB" id="A0A846ZLC7"/>
<feature type="transmembrane region" description="Helical" evidence="2">
    <location>
        <begin position="653"/>
        <end position="677"/>
    </location>
</feature>
<feature type="chain" id="PRO_5032811394" evidence="3">
    <location>
        <begin position="24"/>
        <end position="773"/>
    </location>
</feature>
<keyword evidence="2" id="KW-0472">Membrane</keyword>
<feature type="signal peptide" evidence="3">
    <location>
        <begin position="1"/>
        <end position="23"/>
    </location>
</feature>
<feature type="transmembrane region" description="Helical" evidence="2">
    <location>
        <begin position="605"/>
        <end position="627"/>
    </location>
</feature>
<comment type="caution">
    <text evidence="4">The sequence shown here is derived from an EMBL/GenBank/DDBJ whole genome shotgun (WGS) entry which is preliminary data.</text>
</comment>
<dbReference type="InterPro" id="IPR027628">
    <property type="entry name" value="DotA_TraY"/>
</dbReference>
<feature type="transmembrane region" description="Helical" evidence="2">
    <location>
        <begin position="104"/>
        <end position="137"/>
    </location>
</feature>
<organism evidence="4 5">
    <name type="scientific">Oleiagrimonas citrea</name>
    <dbReference type="NCBI Taxonomy" id="1665687"/>
    <lineage>
        <taxon>Bacteria</taxon>
        <taxon>Pseudomonadati</taxon>
        <taxon>Pseudomonadota</taxon>
        <taxon>Gammaproteobacteria</taxon>
        <taxon>Lysobacterales</taxon>
        <taxon>Rhodanobacteraceae</taxon>
        <taxon>Oleiagrimonas</taxon>
    </lineage>
</organism>
<feature type="transmembrane region" description="Helical" evidence="2">
    <location>
        <begin position="535"/>
        <end position="554"/>
    </location>
</feature>
<evidence type="ECO:0000256" key="3">
    <source>
        <dbReference type="SAM" id="SignalP"/>
    </source>
</evidence>
<dbReference type="EMBL" id="JAAZQD010000002">
    <property type="protein sequence ID" value="NKZ38358.1"/>
    <property type="molecule type" value="Genomic_DNA"/>
</dbReference>
<keyword evidence="2" id="KW-1133">Transmembrane helix</keyword>
<feature type="region of interest" description="Disordered" evidence="1">
    <location>
        <begin position="730"/>
        <end position="773"/>
    </location>
</feature>
<evidence type="ECO:0000256" key="1">
    <source>
        <dbReference type="SAM" id="MobiDB-lite"/>
    </source>
</evidence>
<name>A0A846ZLC7_9GAMM</name>
<sequence>MKRIAKILSLTALLSLIPSAVWAATPDLFTVPDGDISKKLFIDYLFGPLVGASAGSNPFGSVLGVFSAAVLMIGGVMVSYNLLAGTLNSAHEGHMLGKRWSTMWVPLRITLASSVLLPVPGLGGFCVIQAIVIWLAMQGIGLADKVWTNYTSADNSIAATGVFHVDLTSELYKVANSMAQSNLCAQGVMKYYDNANKTSSGGPSYASNILQPLSAPTYAFEVSGDKNAITYGPNKNWTNCGSVALDAPLPTAKDISDGFIDPTLSPITKLFQATSHMGSDVNAAMRRDMNGMNLAIANATQQVVDAYGDNSPAAQQNLQAAESHLYSVIAQQVQGFNQDINTVAAGSFSMAFTAYDPMGDLAKGGWAVAGGYYMYIVHAISAISKAAHNLPQATAPRQPSAFDSSAGSYAQAQGIAPKNYQTDPFNYAQQIMKSSLVSLAAQGAQLGNSDMSALGYKDGSSGDGEGATNSVAKKILSIMKMAGLNDGLGNASKKSGSANPILLIQNLGEGMIYSAWTALGAGVTAGIFSDVLGNLLLGLFALLIVPGATFAFYIPMLPYILWIGAFIGWLTLLLEAMIGAPMWALSHLSPDGDGVVGRAGQGYMLVLSLMLKPALMVLGLIFSIVLMDPLGRLVNASFLNAFSIATTDSSGQAFSGIMGLTATLAGLFIYATVMVSITRRVFDLIHIVPDAVLRWIGGPGGRELGEGAQHAGQSERGVLTAMGGMKLMGDAANSAARGRNQERRERLKRSAQDSQAKADTQDKELPRPREDED</sequence>
<protein>
    <submittedName>
        <fullName evidence="4">DotA/TraY family protein</fullName>
    </submittedName>
</protein>
<keyword evidence="3" id="KW-0732">Signal</keyword>
<dbReference type="Proteomes" id="UP000541636">
    <property type="component" value="Unassembled WGS sequence"/>
</dbReference>
<evidence type="ECO:0000313" key="4">
    <source>
        <dbReference type="EMBL" id="NKZ38358.1"/>
    </source>
</evidence>
<proteinExistence type="predicted"/>
<keyword evidence="2" id="KW-0812">Transmembrane</keyword>
<gene>
    <name evidence="4" type="ORF">HF690_05225</name>
</gene>
<feature type="transmembrane region" description="Helical" evidence="2">
    <location>
        <begin position="510"/>
        <end position="528"/>
    </location>
</feature>
<dbReference type="NCBIfam" id="TIGR04346">
    <property type="entry name" value="DotA_TraY"/>
    <property type="match status" value="1"/>
</dbReference>
<feature type="transmembrane region" description="Helical" evidence="2">
    <location>
        <begin position="59"/>
        <end position="83"/>
    </location>
</feature>
<feature type="compositionally biased region" description="Basic and acidic residues" evidence="1">
    <location>
        <begin position="759"/>
        <end position="773"/>
    </location>
</feature>
<feature type="transmembrane region" description="Helical" evidence="2">
    <location>
        <begin position="560"/>
        <end position="585"/>
    </location>
</feature>
<feature type="compositionally biased region" description="Basic and acidic residues" evidence="1">
    <location>
        <begin position="739"/>
        <end position="751"/>
    </location>
</feature>
<accession>A0A846ZLC7</accession>
<reference evidence="4 5" key="1">
    <citation type="journal article" date="2017" name="Int. J. Syst. Evol. Microbiol.">
        <title>Oleiagrimonas citrea sp. nov., a marine bacterium isolated from tidal flat sediment and emended description of the genus Oleiagrimonas Fang et al. 2015 and Oleiagrimonas soli.</title>
        <authorList>
            <person name="Yang S.H."/>
            <person name="Seo H.S."/>
            <person name="Seong C.N."/>
            <person name="Kwon K.K."/>
        </authorList>
    </citation>
    <scope>NUCLEOTIDE SEQUENCE [LARGE SCALE GENOMIC DNA]</scope>
    <source>
        <strain evidence="4 5">MEBiC09124</strain>
    </source>
</reference>
<dbReference type="RefSeq" id="WP_168608702.1">
    <property type="nucleotide sequence ID" value="NZ_JAAZQD010000002.1"/>
</dbReference>
<evidence type="ECO:0000256" key="2">
    <source>
        <dbReference type="SAM" id="Phobius"/>
    </source>
</evidence>